<comment type="caution">
    <text evidence="1">The sequence shown here is derived from an EMBL/GenBank/DDBJ whole genome shotgun (WGS) entry which is preliminary data.</text>
</comment>
<sequence>MNDKLNITIKVADLAPLGMSVPFEGEEDIRLAEYYVNRAWDKWMHSKPRDKESKDILGMVAIHFTKLYIQELRKNEKLDARLQEFEKQLDKLLLDIE</sequence>
<reference evidence="1" key="1">
    <citation type="submission" date="2019-04" db="EMBL/GenBank/DDBJ databases">
        <title>Microbes associate with the intestines of laboratory mice.</title>
        <authorList>
            <person name="Navarre W."/>
            <person name="Wong E."/>
            <person name="Huang K.C."/>
            <person name="Tropini C."/>
            <person name="Ng K."/>
            <person name="Yu B."/>
        </authorList>
    </citation>
    <scope>NUCLEOTIDE SEQUENCE</scope>
    <source>
        <strain evidence="1">NM86_A22</strain>
    </source>
</reference>
<accession>A0AC61S4V2</accession>
<dbReference type="Proteomes" id="UP000305401">
    <property type="component" value="Unassembled WGS sequence"/>
</dbReference>
<proteinExistence type="predicted"/>
<organism evidence="1 2">
    <name type="scientific">Muribaculum caecicola</name>
    <dbReference type="NCBI Taxonomy" id="3038144"/>
    <lineage>
        <taxon>Bacteria</taxon>
        <taxon>Pseudomonadati</taxon>
        <taxon>Bacteroidota</taxon>
        <taxon>Bacteroidia</taxon>
        <taxon>Bacteroidales</taxon>
        <taxon>Muribaculaceae</taxon>
        <taxon>Muribaculum</taxon>
    </lineage>
</organism>
<evidence type="ECO:0000313" key="1">
    <source>
        <dbReference type="EMBL" id="THG47680.1"/>
    </source>
</evidence>
<gene>
    <name evidence="1" type="ORF">E5990_07595</name>
</gene>
<dbReference type="EMBL" id="SSTG01000093">
    <property type="protein sequence ID" value="THG47680.1"/>
    <property type="molecule type" value="Genomic_DNA"/>
</dbReference>
<keyword evidence="1" id="KW-0132">Cell division</keyword>
<evidence type="ECO:0000313" key="2">
    <source>
        <dbReference type="Proteomes" id="UP000305401"/>
    </source>
</evidence>
<protein>
    <submittedName>
        <fullName evidence="1">Cell division protein ZapA</fullName>
    </submittedName>
</protein>
<keyword evidence="2" id="KW-1185">Reference proteome</keyword>
<name>A0AC61S4V2_9BACT</name>
<keyword evidence="1" id="KW-0131">Cell cycle</keyword>